<keyword evidence="3" id="KW-1185">Reference proteome</keyword>
<gene>
    <name evidence="2" type="ORF">Pan44_28720</name>
</gene>
<proteinExistence type="predicted"/>
<organism evidence="2 3">
    <name type="scientific">Caulifigura coniformis</name>
    <dbReference type="NCBI Taxonomy" id="2527983"/>
    <lineage>
        <taxon>Bacteria</taxon>
        <taxon>Pseudomonadati</taxon>
        <taxon>Planctomycetota</taxon>
        <taxon>Planctomycetia</taxon>
        <taxon>Planctomycetales</taxon>
        <taxon>Planctomycetaceae</taxon>
        <taxon>Caulifigura</taxon>
    </lineage>
</organism>
<dbReference type="RefSeq" id="WP_145030656.1">
    <property type="nucleotide sequence ID" value="NZ_CP036271.1"/>
</dbReference>
<dbReference type="Proteomes" id="UP000315700">
    <property type="component" value="Chromosome"/>
</dbReference>
<keyword evidence="1" id="KW-0732">Signal</keyword>
<evidence type="ECO:0000256" key="1">
    <source>
        <dbReference type="SAM" id="SignalP"/>
    </source>
</evidence>
<feature type="chain" id="PRO_5022198965" evidence="1">
    <location>
        <begin position="23"/>
        <end position="367"/>
    </location>
</feature>
<accession>A0A517SFB8</accession>
<dbReference type="EMBL" id="CP036271">
    <property type="protein sequence ID" value="QDT54834.1"/>
    <property type="molecule type" value="Genomic_DNA"/>
</dbReference>
<protein>
    <submittedName>
        <fullName evidence="2">Uncharacterized protein</fullName>
    </submittedName>
</protein>
<evidence type="ECO:0000313" key="2">
    <source>
        <dbReference type="EMBL" id="QDT54834.1"/>
    </source>
</evidence>
<sequence precursor="true">MRSVVLRLCACGLLAASSFSLAPVARAGSIDAVPGRKYELSKAHGPVMIMVETFRRSANEGNEENAKTAEQVANELVFELRSKNNLPAYVYRVNGDDSLVDTIDRRGNKDQRKNLHKVESFGVIAGNYPSLDDPLAKQTLAFVKKLKPKCLSPENGIVWFAKAGQGPFQKAFLTVNPLLSTEEAQTRMAADAKPDTLLIKLNSSVNHSLLENKGKYTLQVAMFTGRKVMEGTLAAQKTNFFEEKQHNPLDVAAIDANDLTLALRQHRGREAYVWHDHYHSIVTVGSYDSKTDPQILKDIEVFRAKEKLNLETKVVEIQPEHMWIEKTGRNQDVTRMWAFMPEPLLIPVPQMRTSSSLARLPEAIRRR</sequence>
<dbReference type="AlphaFoldDB" id="A0A517SFB8"/>
<dbReference type="OrthoDB" id="248327at2"/>
<dbReference type="InParanoid" id="A0A517SFB8"/>
<feature type="signal peptide" evidence="1">
    <location>
        <begin position="1"/>
        <end position="22"/>
    </location>
</feature>
<reference evidence="2 3" key="1">
    <citation type="submission" date="2019-02" db="EMBL/GenBank/DDBJ databases">
        <title>Deep-cultivation of Planctomycetes and their phenomic and genomic characterization uncovers novel biology.</title>
        <authorList>
            <person name="Wiegand S."/>
            <person name="Jogler M."/>
            <person name="Boedeker C."/>
            <person name="Pinto D."/>
            <person name="Vollmers J."/>
            <person name="Rivas-Marin E."/>
            <person name="Kohn T."/>
            <person name="Peeters S.H."/>
            <person name="Heuer A."/>
            <person name="Rast P."/>
            <person name="Oberbeckmann S."/>
            <person name="Bunk B."/>
            <person name="Jeske O."/>
            <person name="Meyerdierks A."/>
            <person name="Storesund J.E."/>
            <person name="Kallscheuer N."/>
            <person name="Luecker S."/>
            <person name="Lage O.M."/>
            <person name="Pohl T."/>
            <person name="Merkel B.J."/>
            <person name="Hornburger P."/>
            <person name="Mueller R.-W."/>
            <person name="Bruemmer F."/>
            <person name="Labrenz M."/>
            <person name="Spormann A.M."/>
            <person name="Op den Camp H."/>
            <person name="Overmann J."/>
            <person name="Amann R."/>
            <person name="Jetten M.S.M."/>
            <person name="Mascher T."/>
            <person name="Medema M.H."/>
            <person name="Devos D.P."/>
            <person name="Kaster A.-K."/>
            <person name="Ovreas L."/>
            <person name="Rohde M."/>
            <person name="Galperin M.Y."/>
            <person name="Jogler C."/>
        </authorList>
    </citation>
    <scope>NUCLEOTIDE SEQUENCE [LARGE SCALE GENOMIC DNA]</scope>
    <source>
        <strain evidence="2 3">Pan44</strain>
    </source>
</reference>
<name>A0A517SFB8_9PLAN</name>
<dbReference type="KEGG" id="ccos:Pan44_28720"/>
<evidence type="ECO:0000313" key="3">
    <source>
        <dbReference type="Proteomes" id="UP000315700"/>
    </source>
</evidence>